<evidence type="ECO:0000313" key="2">
    <source>
        <dbReference type="EMBL" id="AFY01718.1"/>
    </source>
</evidence>
<reference evidence="2 3" key="1">
    <citation type="journal article" date="2012" name="BMC Genomics">
        <title>Genome analysis of a simultaneously predatory and prey-independent, novel Bdellovibrio bacteriovorus from the River Tiber, supports in silico predictions of both ancient and recent lateral gene transfer from diverse bacteria.</title>
        <authorList>
            <person name="Hobley L."/>
            <person name="Lerner T.R."/>
            <person name="Williams L.E."/>
            <person name="Lambert C."/>
            <person name="Till R."/>
            <person name="Milner D.S."/>
            <person name="Basford S.M."/>
            <person name="Capeness M.J."/>
            <person name="Fenton A.K."/>
            <person name="Atterbury R.J."/>
            <person name="Harris M.A."/>
            <person name="Sockett R.E."/>
        </authorList>
    </citation>
    <scope>NUCLEOTIDE SEQUENCE [LARGE SCALE GENOMIC DNA]</scope>
    <source>
        <strain evidence="2 3">Tiberius</strain>
    </source>
</reference>
<dbReference type="Proteomes" id="UP000010074">
    <property type="component" value="Chromosome"/>
</dbReference>
<dbReference type="HOGENOM" id="CLU_1923473_0_0_7"/>
<organism evidence="2 3">
    <name type="scientific">Bdellovibrio bacteriovorus str. Tiberius</name>
    <dbReference type="NCBI Taxonomy" id="1069642"/>
    <lineage>
        <taxon>Bacteria</taxon>
        <taxon>Pseudomonadati</taxon>
        <taxon>Bdellovibrionota</taxon>
        <taxon>Bdellovibrionia</taxon>
        <taxon>Bdellovibrionales</taxon>
        <taxon>Pseudobdellovibrionaceae</taxon>
        <taxon>Bdellovibrio</taxon>
    </lineage>
</organism>
<name>K7YVM6_BDEBC</name>
<evidence type="ECO:0000256" key="1">
    <source>
        <dbReference type="SAM" id="SignalP"/>
    </source>
</evidence>
<feature type="chain" id="PRO_5003915393" evidence="1">
    <location>
        <begin position="25"/>
        <end position="136"/>
    </location>
</feature>
<accession>K7YVM6</accession>
<protein>
    <submittedName>
        <fullName evidence="2">Uncharacterized protein</fullName>
    </submittedName>
</protein>
<dbReference type="KEGG" id="bbat:Bdt_2032"/>
<sequence>MQEKYMMNLSVFILISLLSAAAFADTTMICRMGDIADMDIQVESLDGQKERLTVTVYSMDGESKTSYTNSSFENSSLSQSLADGYLDALVSVSDLQDTFGGAYLEAGRLSMKHNKSEDRYDVQFAAKDVIFTASCK</sequence>
<dbReference type="EMBL" id="CP002930">
    <property type="protein sequence ID" value="AFY01718.1"/>
    <property type="molecule type" value="Genomic_DNA"/>
</dbReference>
<keyword evidence="1" id="KW-0732">Signal</keyword>
<proteinExistence type="predicted"/>
<dbReference type="AlphaFoldDB" id="K7YVM6"/>
<feature type="signal peptide" evidence="1">
    <location>
        <begin position="1"/>
        <end position="24"/>
    </location>
</feature>
<evidence type="ECO:0000313" key="3">
    <source>
        <dbReference type="Proteomes" id="UP000010074"/>
    </source>
</evidence>
<dbReference type="PATRIC" id="fig|1069642.3.peg.2007"/>
<gene>
    <name evidence="2" type="ORF">Bdt_2032</name>
</gene>